<dbReference type="PANTHER" id="PTHR43811:SF19">
    <property type="entry name" value="39 KDA FK506-BINDING NUCLEAR PROTEIN"/>
    <property type="match status" value="1"/>
</dbReference>
<evidence type="ECO:0000259" key="9">
    <source>
        <dbReference type="PROSITE" id="PS50059"/>
    </source>
</evidence>
<dbReference type="GO" id="GO:0003755">
    <property type="term" value="F:peptidyl-prolyl cis-trans isomerase activity"/>
    <property type="evidence" value="ECO:0007669"/>
    <property type="project" value="UniProtKB-EC"/>
</dbReference>
<comment type="similarity">
    <text evidence="2 6">Belongs to the FKBP-type PPIase family.</text>
</comment>
<dbReference type="EC" id="5.2.1.8" evidence="6"/>
<dbReference type="EMBL" id="JAVDRD010000006">
    <property type="protein sequence ID" value="MDR6511695.1"/>
    <property type="molecule type" value="Genomic_DNA"/>
</dbReference>
<keyword evidence="11" id="KW-1185">Reference proteome</keyword>
<comment type="caution">
    <text evidence="10">The sequence shown here is derived from an EMBL/GenBank/DDBJ whole genome shotgun (WGS) entry which is preliminary data.</text>
</comment>
<reference evidence="10 11" key="1">
    <citation type="submission" date="2023-07" db="EMBL/GenBank/DDBJ databases">
        <title>Sorghum-associated microbial communities from plants grown in Nebraska, USA.</title>
        <authorList>
            <person name="Schachtman D."/>
        </authorList>
    </citation>
    <scope>NUCLEOTIDE SEQUENCE [LARGE SCALE GENOMIC DNA]</scope>
    <source>
        <strain evidence="10 11">DS1027</strain>
    </source>
</reference>
<proteinExistence type="inferred from homology"/>
<dbReference type="InterPro" id="IPR046357">
    <property type="entry name" value="PPIase_dom_sf"/>
</dbReference>
<dbReference type="PANTHER" id="PTHR43811">
    <property type="entry name" value="FKBP-TYPE PEPTIDYL-PROLYL CIS-TRANS ISOMERASE FKPA"/>
    <property type="match status" value="1"/>
</dbReference>
<dbReference type="Pfam" id="PF00254">
    <property type="entry name" value="FKBP_C"/>
    <property type="match status" value="1"/>
</dbReference>
<evidence type="ECO:0000256" key="7">
    <source>
        <dbReference type="SAM" id="MobiDB-lite"/>
    </source>
</evidence>
<dbReference type="Gene3D" id="3.10.50.40">
    <property type="match status" value="1"/>
</dbReference>
<dbReference type="RefSeq" id="WP_309805483.1">
    <property type="nucleotide sequence ID" value="NZ_JAVDRD010000006.1"/>
</dbReference>
<gene>
    <name evidence="10" type="ORF">J2792_002571</name>
</gene>
<feature type="domain" description="PPIase FKBP-type" evidence="9">
    <location>
        <begin position="62"/>
        <end position="150"/>
    </location>
</feature>
<keyword evidence="4 5" id="KW-0413">Isomerase</keyword>
<dbReference type="InterPro" id="IPR001179">
    <property type="entry name" value="PPIase_FKBP_dom"/>
</dbReference>
<feature type="compositionally biased region" description="Gly residues" evidence="7">
    <location>
        <begin position="176"/>
        <end position="186"/>
    </location>
</feature>
<evidence type="ECO:0000256" key="4">
    <source>
        <dbReference type="ARBA" id="ARBA00023235"/>
    </source>
</evidence>
<keyword evidence="8" id="KW-1133">Transmembrane helix</keyword>
<organism evidence="10 11">
    <name type="scientific">Novosphingobium capsulatum</name>
    <dbReference type="NCBI Taxonomy" id="13688"/>
    <lineage>
        <taxon>Bacteria</taxon>
        <taxon>Pseudomonadati</taxon>
        <taxon>Pseudomonadota</taxon>
        <taxon>Alphaproteobacteria</taxon>
        <taxon>Sphingomonadales</taxon>
        <taxon>Sphingomonadaceae</taxon>
        <taxon>Novosphingobium</taxon>
    </lineage>
</organism>
<feature type="transmembrane region" description="Helical" evidence="8">
    <location>
        <begin position="20"/>
        <end position="38"/>
    </location>
</feature>
<keyword evidence="3 5" id="KW-0697">Rotamase</keyword>
<feature type="region of interest" description="Disordered" evidence="7">
    <location>
        <begin position="176"/>
        <end position="198"/>
    </location>
</feature>
<name>A0ABU1MMX4_9SPHN</name>
<keyword evidence="8" id="KW-0472">Membrane</keyword>
<sequence>MSEITRVPLQPVAKGSLAKVWLGVIVAVLVGIGLAWAARPVHFSEVRVIALKEGTGKSPTTSDVALINYVGRIASTGKEFDRGENAAMPLQGVIPGFAQGLQQMKVGGKYRLEIPAALAYGSQAMPGRDGSVAIPANSDLVFEVELIEFRSMAELQRQQAAMQALQQQMQARGAAGAAGGATGGAAGDPAAAPVVPAN</sequence>
<evidence type="ECO:0000256" key="8">
    <source>
        <dbReference type="SAM" id="Phobius"/>
    </source>
</evidence>
<evidence type="ECO:0000256" key="3">
    <source>
        <dbReference type="ARBA" id="ARBA00023110"/>
    </source>
</evidence>
<evidence type="ECO:0000256" key="6">
    <source>
        <dbReference type="RuleBase" id="RU003915"/>
    </source>
</evidence>
<accession>A0ABU1MMX4</accession>
<evidence type="ECO:0000256" key="5">
    <source>
        <dbReference type="PROSITE-ProRule" id="PRU00277"/>
    </source>
</evidence>
<dbReference type="PROSITE" id="PS50059">
    <property type="entry name" value="FKBP_PPIASE"/>
    <property type="match status" value="1"/>
</dbReference>
<dbReference type="Proteomes" id="UP001184150">
    <property type="component" value="Unassembled WGS sequence"/>
</dbReference>
<comment type="catalytic activity">
    <reaction evidence="1 5 6">
        <text>[protein]-peptidylproline (omega=180) = [protein]-peptidylproline (omega=0)</text>
        <dbReference type="Rhea" id="RHEA:16237"/>
        <dbReference type="Rhea" id="RHEA-COMP:10747"/>
        <dbReference type="Rhea" id="RHEA-COMP:10748"/>
        <dbReference type="ChEBI" id="CHEBI:83833"/>
        <dbReference type="ChEBI" id="CHEBI:83834"/>
        <dbReference type="EC" id="5.2.1.8"/>
    </reaction>
</comment>
<evidence type="ECO:0000313" key="10">
    <source>
        <dbReference type="EMBL" id="MDR6511695.1"/>
    </source>
</evidence>
<evidence type="ECO:0000256" key="1">
    <source>
        <dbReference type="ARBA" id="ARBA00000971"/>
    </source>
</evidence>
<evidence type="ECO:0000313" key="11">
    <source>
        <dbReference type="Proteomes" id="UP001184150"/>
    </source>
</evidence>
<evidence type="ECO:0000256" key="2">
    <source>
        <dbReference type="ARBA" id="ARBA00006577"/>
    </source>
</evidence>
<protein>
    <recommendedName>
        <fullName evidence="6">Peptidyl-prolyl cis-trans isomerase</fullName>
        <ecNumber evidence="6">5.2.1.8</ecNumber>
    </recommendedName>
</protein>
<keyword evidence="8" id="KW-0812">Transmembrane</keyword>
<dbReference type="SUPFAM" id="SSF54534">
    <property type="entry name" value="FKBP-like"/>
    <property type="match status" value="1"/>
</dbReference>